<evidence type="ECO:0000313" key="4">
    <source>
        <dbReference type="EMBL" id="KAH7127233.1"/>
    </source>
</evidence>
<keyword evidence="2" id="KW-1133">Transmembrane helix</keyword>
<feature type="transmembrane region" description="Helical" evidence="2">
    <location>
        <begin position="13"/>
        <end position="36"/>
    </location>
</feature>
<feature type="transmembrane region" description="Helical" evidence="2">
    <location>
        <begin position="125"/>
        <end position="145"/>
    </location>
</feature>
<feature type="compositionally biased region" description="Low complexity" evidence="1">
    <location>
        <begin position="294"/>
        <end position="306"/>
    </location>
</feature>
<dbReference type="AlphaFoldDB" id="A0A9P9ILW8"/>
<evidence type="ECO:0000256" key="1">
    <source>
        <dbReference type="SAM" id="MobiDB-lite"/>
    </source>
</evidence>
<dbReference type="PANTHER" id="PTHR38794:SF1">
    <property type="entry name" value="INTEGRAL MEMBRANE PROTEIN"/>
    <property type="match status" value="1"/>
</dbReference>
<feature type="transmembrane region" description="Helical" evidence="2">
    <location>
        <begin position="48"/>
        <end position="70"/>
    </location>
</feature>
<feature type="transmembrane region" description="Helical" evidence="2">
    <location>
        <begin position="165"/>
        <end position="190"/>
    </location>
</feature>
<dbReference type="OrthoDB" id="3918601at2759"/>
<dbReference type="Proteomes" id="UP000700596">
    <property type="component" value="Unassembled WGS sequence"/>
</dbReference>
<feature type="domain" description="Rhodopsin" evidence="3">
    <location>
        <begin position="29"/>
        <end position="263"/>
    </location>
</feature>
<keyword evidence="2" id="KW-0472">Membrane</keyword>
<name>A0A9P9ILW8_9PLEO</name>
<reference evidence="4" key="1">
    <citation type="journal article" date="2021" name="Nat. Commun.">
        <title>Genetic determinants of endophytism in the Arabidopsis root mycobiome.</title>
        <authorList>
            <person name="Mesny F."/>
            <person name="Miyauchi S."/>
            <person name="Thiergart T."/>
            <person name="Pickel B."/>
            <person name="Atanasova L."/>
            <person name="Karlsson M."/>
            <person name="Huettel B."/>
            <person name="Barry K.W."/>
            <person name="Haridas S."/>
            <person name="Chen C."/>
            <person name="Bauer D."/>
            <person name="Andreopoulos W."/>
            <person name="Pangilinan J."/>
            <person name="LaButti K."/>
            <person name="Riley R."/>
            <person name="Lipzen A."/>
            <person name="Clum A."/>
            <person name="Drula E."/>
            <person name="Henrissat B."/>
            <person name="Kohler A."/>
            <person name="Grigoriev I.V."/>
            <person name="Martin F.M."/>
            <person name="Hacquard S."/>
        </authorList>
    </citation>
    <scope>NUCLEOTIDE SEQUENCE</scope>
    <source>
        <strain evidence="4">MPI-CAGE-CH-0243</strain>
    </source>
</reference>
<feature type="transmembrane region" description="Helical" evidence="2">
    <location>
        <begin position="90"/>
        <end position="113"/>
    </location>
</feature>
<keyword evidence="5" id="KW-1185">Reference proteome</keyword>
<dbReference type="PANTHER" id="PTHR38794">
    <property type="entry name" value="INTEGRAL MEMBRANE PROTEIN"/>
    <property type="match status" value="1"/>
</dbReference>
<comment type="caution">
    <text evidence="4">The sequence shown here is derived from an EMBL/GenBank/DDBJ whole genome shotgun (WGS) entry which is preliminary data.</text>
</comment>
<evidence type="ECO:0000256" key="2">
    <source>
        <dbReference type="SAM" id="Phobius"/>
    </source>
</evidence>
<evidence type="ECO:0000313" key="5">
    <source>
        <dbReference type="Proteomes" id="UP000700596"/>
    </source>
</evidence>
<feature type="region of interest" description="Disordered" evidence="1">
    <location>
        <begin position="284"/>
        <end position="326"/>
    </location>
</feature>
<dbReference type="EMBL" id="JAGMWT010000006">
    <property type="protein sequence ID" value="KAH7127233.1"/>
    <property type="molecule type" value="Genomic_DNA"/>
</dbReference>
<dbReference type="InterPro" id="IPR049326">
    <property type="entry name" value="Rhodopsin_dom_fungi"/>
</dbReference>
<feature type="transmembrane region" description="Helical" evidence="2">
    <location>
        <begin position="235"/>
        <end position="258"/>
    </location>
</feature>
<protein>
    <recommendedName>
        <fullName evidence="3">Rhodopsin domain-containing protein</fullName>
    </recommendedName>
</protein>
<keyword evidence="2" id="KW-0812">Transmembrane</keyword>
<organism evidence="4 5">
    <name type="scientific">Dendryphion nanum</name>
    <dbReference type="NCBI Taxonomy" id="256645"/>
    <lineage>
        <taxon>Eukaryota</taxon>
        <taxon>Fungi</taxon>
        <taxon>Dikarya</taxon>
        <taxon>Ascomycota</taxon>
        <taxon>Pezizomycotina</taxon>
        <taxon>Dothideomycetes</taxon>
        <taxon>Pleosporomycetidae</taxon>
        <taxon>Pleosporales</taxon>
        <taxon>Torulaceae</taxon>
        <taxon>Dendryphion</taxon>
    </lineage>
</organism>
<feature type="transmembrane region" description="Helical" evidence="2">
    <location>
        <begin position="202"/>
        <end position="223"/>
    </location>
</feature>
<dbReference type="Pfam" id="PF20684">
    <property type="entry name" value="Fung_rhodopsin"/>
    <property type="match status" value="1"/>
</dbReference>
<feature type="compositionally biased region" description="Polar residues" evidence="1">
    <location>
        <begin position="312"/>
        <end position="326"/>
    </location>
</feature>
<evidence type="ECO:0000259" key="3">
    <source>
        <dbReference type="Pfam" id="PF20684"/>
    </source>
</evidence>
<gene>
    <name evidence="4" type="ORF">B0J11DRAFT_579641</name>
</gene>
<accession>A0A9P9ILW8</accession>
<proteinExistence type="predicted"/>
<sequence>MSGTHEDKSVIQVAVWLLVSLSCLVLVFRFLTRFFLANRRQGGGEDVLIVLSFAFSLGQSIPLLLSHAVVLGGEASVSPKHRAIDGLKLLYTSGLFFILSLVFAKLSVCVSILHLTPDEKHRRAIWVLATVSILWGITSFFGSAFRCCIDSVWLRDPATCIDETAFQRFIVLVNIVADLALVGLAIWLVFPLNMDLRKRLKVIGLFSSRALVVVASIFEFIYIPRSFADNVAPQARMYLIVRQCVQFASIASACIAYFHPFFQSLRSGLIFSHSAAFPTHLQLSQGSNSHRKSNSNNESTKSNDNSRVLASGSLNLSEPGITTNHV</sequence>